<dbReference type="InterPro" id="IPR000715">
    <property type="entry name" value="Glycosyl_transferase_4"/>
</dbReference>
<dbReference type="PANTHER" id="PTHR22926:SF3">
    <property type="entry name" value="UNDECAPRENYL-PHOSPHATE ALPHA-N-ACETYLGLUCOSAMINYL 1-PHOSPHATE TRANSFERASE"/>
    <property type="match status" value="1"/>
</dbReference>
<evidence type="ECO:0000256" key="8">
    <source>
        <dbReference type="SAM" id="Phobius"/>
    </source>
</evidence>
<keyword evidence="3" id="KW-0808">Transferase</keyword>
<dbReference type="Pfam" id="PF00953">
    <property type="entry name" value="Glycos_transf_4"/>
    <property type="match status" value="1"/>
</dbReference>
<feature type="transmembrane region" description="Helical" evidence="8">
    <location>
        <begin position="222"/>
        <end position="242"/>
    </location>
</feature>
<evidence type="ECO:0000256" key="1">
    <source>
        <dbReference type="ARBA" id="ARBA00004651"/>
    </source>
</evidence>
<dbReference type="GO" id="GO:0071555">
    <property type="term" value="P:cell wall organization"/>
    <property type="evidence" value="ECO:0007669"/>
    <property type="project" value="TreeGrafter"/>
</dbReference>
<feature type="transmembrane region" description="Helical" evidence="8">
    <location>
        <begin position="140"/>
        <end position="160"/>
    </location>
</feature>
<name>A0AAJ1IBB3_9SPIO</name>
<feature type="transmembrane region" description="Helical" evidence="8">
    <location>
        <begin position="172"/>
        <end position="191"/>
    </location>
</feature>
<keyword evidence="4 8" id="KW-0812">Transmembrane</keyword>
<evidence type="ECO:0000313" key="10">
    <source>
        <dbReference type="Proteomes" id="UP001221217"/>
    </source>
</evidence>
<organism evidence="9 10">
    <name type="scientific">Candidatus Thalassospirochaeta sargassi</name>
    <dbReference type="NCBI Taxonomy" id="3119039"/>
    <lineage>
        <taxon>Bacteria</taxon>
        <taxon>Pseudomonadati</taxon>
        <taxon>Spirochaetota</taxon>
        <taxon>Spirochaetia</taxon>
        <taxon>Spirochaetales</taxon>
        <taxon>Spirochaetaceae</taxon>
        <taxon>Candidatus Thalassospirochaeta</taxon>
    </lineage>
</organism>
<dbReference type="AlphaFoldDB" id="A0AAJ1IBB3"/>
<keyword evidence="7" id="KW-0479">Metal-binding</keyword>
<feature type="transmembrane region" description="Helical" evidence="8">
    <location>
        <begin position="248"/>
        <end position="269"/>
    </location>
</feature>
<feature type="transmembrane region" description="Helical" evidence="8">
    <location>
        <begin position="197"/>
        <end position="215"/>
    </location>
</feature>
<dbReference type="InterPro" id="IPR018480">
    <property type="entry name" value="PNAcMuramoyl-5peptid_Trfase_CS"/>
</dbReference>
<dbReference type="PANTHER" id="PTHR22926">
    <property type="entry name" value="PHOSPHO-N-ACETYLMURAMOYL-PENTAPEPTIDE-TRANSFERASE"/>
    <property type="match status" value="1"/>
</dbReference>
<evidence type="ECO:0000256" key="6">
    <source>
        <dbReference type="ARBA" id="ARBA00023136"/>
    </source>
</evidence>
<feature type="transmembrane region" description="Helical" evidence="8">
    <location>
        <begin position="47"/>
        <end position="70"/>
    </location>
</feature>
<accession>A0AAJ1IBB3</accession>
<feature type="transmembrane region" description="Helical" evidence="8">
    <location>
        <begin position="113"/>
        <end position="134"/>
    </location>
</feature>
<feature type="transmembrane region" description="Helical" evidence="8">
    <location>
        <begin position="82"/>
        <end position="101"/>
    </location>
</feature>
<keyword evidence="7" id="KW-0460">Magnesium</keyword>
<dbReference type="PROSITE" id="PS01348">
    <property type="entry name" value="MRAY_2"/>
    <property type="match status" value="1"/>
</dbReference>
<dbReference type="Proteomes" id="UP001221217">
    <property type="component" value="Unassembled WGS sequence"/>
</dbReference>
<dbReference type="GO" id="GO:0044038">
    <property type="term" value="P:cell wall macromolecule biosynthetic process"/>
    <property type="evidence" value="ECO:0007669"/>
    <property type="project" value="TreeGrafter"/>
</dbReference>
<dbReference type="GO" id="GO:0046872">
    <property type="term" value="F:metal ion binding"/>
    <property type="evidence" value="ECO:0007669"/>
    <property type="project" value="UniProtKB-KW"/>
</dbReference>
<dbReference type="GO" id="GO:0016780">
    <property type="term" value="F:phosphotransferase activity, for other substituted phosphate groups"/>
    <property type="evidence" value="ECO:0007669"/>
    <property type="project" value="InterPro"/>
</dbReference>
<feature type="transmembrane region" description="Helical" evidence="8">
    <location>
        <begin position="300"/>
        <end position="320"/>
    </location>
</feature>
<evidence type="ECO:0000313" key="9">
    <source>
        <dbReference type="EMBL" id="MDC7226120.1"/>
    </source>
</evidence>
<comment type="cofactor">
    <cofactor evidence="7">
        <name>Mg(2+)</name>
        <dbReference type="ChEBI" id="CHEBI:18420"/>
    </cofactor>
</comment>
<comment type="caution">
    <text evidence="9">The sequence shown here is derived from an EMBL/GenBank/DDBJ whole genome shotgun (WGS) entry which is preliminary data.</text>
</comment>
<evidence type="ECO:0000256" key="7">
    <source>
        <dbReference type="PIRSR" id="PIRSR600715-1"/>
    </source>
</evidence>
<protein>
    <submittedName>
        <fullName evidence="9">MraY family glycosyltransferase</fullName>
    </submittedName>
</protein>
<feature type="binding site" evidence="7">
    <location>
        <position position="164"/>
    </location>
    <ligand>
        <name>Mg(2+)</name>
        <dbReference type="ChEBI" id="CHEBI:18420"/>
    </ligand>
</feature>
<reference evidence="9 10" key="1">
    <citation type="submission" date="2022-12" db="EMBL/GenBank/DDBJ databases">
        <title>Metagenome assembled genome from gulf of manar.</title>
        <authorList>
            <person name="Kohli P."/>
            <person name="Pk S."/>
            <person name="Venkata Ramana C."/>
            <person name="Sasikala C."/>
        </authorList>
    </citation>
    <scope>NUCLEOTIDE SEQUENCE [LARGE SCALE GENOMIC DNA]</scope>
    <source>
        <strain evidence="9">JB008</strain>
    </source>
</reference>
<keyword evidence="6 8" id="KW-0472">Membrane</keyword>
<dbReference type="EMBL" id="JAQQAL010000011">
    <property type="protein sequence ID" value="MDC7226120.1"/>
    <property type="molecule type" value="Genomic_DNA"/>
</dbReference>
<dbReference type="GO" id="GO:0009103">
    <property type="term" value="P:lipopolysaccharide biosynthetic process"/>
    <property type="evidence" value="ECO:0007669"/>
    <property type="project" value="TreeGrafter"/>
</dbReference>
<feature type="transmembrane region" description="Helical" evidence="8">
    <location>
        <begin position="326"/>
        <end position="344"/>
    </location>
</feature>
<keyword evidence="5 8" id="KW-1133">Transmembrane helix</keyword>
<evidence type="ECO:0000256" key="4">
    <source>
        <dbReference type="ARBA" id="ARBA00022692"/>
    </source>
</evidence>
<gene>
    <name evidence="9" type="ORF">PQJ61_05075</name>
</gene>
<evidence type="ECO:0000256" key="2">
    <source>
        <dbReference type="ARBA" id="ARBA00022475"/>
    </source>
</evidence>
<sequence length="352" mass="38983">MFEIMLVSAGIISFILCVLIIPILIRLSEKNHWFDEIDERKIHTGQISRLAGVAVFLSMMAGLIIGLTLVNSQTGIMNDFPIGRLVTFLAAFTLIHIIGLIDDFKNIRPRYKFAVQIIAALIIIFPNRTLSMLYIPFFNFTLNIGIFGYILTAVWIIGACNAVNLIDGIDGLSGGITAIASLALSLTALALGNPVTAVISFALFGSLIGFLVFNFPPAKIFIGDSGALFLGFALASLPLLEINTHSDMAMIISVSILFIPVVDTLTSMLRRLRRRQSPFYPDREHIHHKLMDRNLSTKQILFTIYTISIIISAQVFLWAITGNRVFIIVDMIVWAILIAVLLLLEKHHADNT</sequence>
<evidence type="ECO:0000256" key="3">
    <source>
        <dbReference type="ARBA" id="ARBA00022679"/>
    </source>
</evidence>
<feature type="binding site" evidence="7">
    <location>
        <position position="224"/>
    </location>
    <ligand>
        <name>Mg(2+)</name>
        <dbReference type="ChEBI" id="CHEBI:18420"/>
    </ligand>
</feature>
<evidence type="ECO:0000256" key="5">
    <source>
        <dbReference type="ARBA" id="ARBA00022989"/>
    </source>
</evidence>
<feature type="transmembrane region" description="Helical" evidence="8">
    <location>
        <begin position="6"/>
        <end position="27"/>
    </location>
</feature>
<proteinExistence type="predicted"/>
<comment type="subcellular location">
    <subcellularLocation>
        <location evidence="1">Cell membrane</location>
        <topology evidence="1">Multi-pass membrane protein</topology>
    </subcellularLocation>
</comment>
<dbReference type="GO" id="GO:0005886">
    <property type="term" value="C:plasma membrane"/>
    <property type="evidence" value="ECO:0007669"/>
    <property type="project" value="UniProtKB-SubCell"/>
</dbReference>
<keyword evidence="2" id="KW-1003">Cell membrane</keyword>
<dbReference type="CDD" id="cd06853">
    <property type="entry name" value="GT_WecA_like"/>
    <property type="match status" value="1"/>
</dbReference>